<keyword evidence="2" id="KW-0808">Transferase</keyword>
<feature type="domain" description="N-acetyltransferase" evidence="1">
    <location>
        <begin position="6"/>
        <end position="137"/>
    </location>
</feature>
<accession>A0A368K071</accession>
<proteinExistence type="predicted"/>
<reference evidence="2 3" key="1">
    <citation type="submission" date="2018-07" db="EMBL/GenBank/DDBJ databases">
        <title>The draft genome of Phyllobacterium salinisoli.</title>
        <authorList>
            <person name="Liu L."/>
            <person name="Li L."/>
            <person name="Zhang X."/>
            <person name="Liang L."/>
        </authorList>
    </citation>
    <scope>NUCLEOTIDE SEQUENCE [LARGE SCALE GENOMIC DNA]</scope>
    <source>
        <strain evidence="2 3">LLAN61</strain>
    </source>
</reference>
<dbReference type="PROSITE" id="PS51186">
    <property type="entry name" value="GNAT"/>
    <property type="match status" value="1"/>
</dbReference>
<dbReference type="InterPro" id="IPR016181">
    <property type="entry name" value="Acyl_CoA_acyltransferase"/>
</dbReference>
<dbReference type="Pfam" id="PF18014">
    <property type="entry name" value="Acetyltransf_18"/>
    <property type="match status" value="1"/>
</dbReference>
<dbReference type="Proteomes" id="UP000253420">
    <property type="component" value="Unassembled WGS sequence"/>
</dbReference>
<dbReference type="AlphaFoldDB" id="A0A368K071"/>
<dbReference type="SUPFAM" id="SSF55729">
    <property type="entry name" value="Acyl-CoA N-acyltransferases (Nat)"/>
    <property type="match status" value="1"/>
</dbReference>
<dbReference type="RefSeq" id="WP_114441681.1">
    <property type="nucleotide sequence ID" value="NZ_QOZG01000007.1"/>
</dbReference>
<sequence>MQIVDTAIVSFRPEHLDGALRLSRQAGWPHRMDDWRLVLALSEGFVAVNGTGEVAGTILLTPYGQDCATINMVIVDEGMRGRGLGRRLMDAAMAHAGDRPLRLVATAEGLPLYERLGFRETGTIVQQQGIAGSIAAPEHTQAATARDLPTIASLDRQAYGADRADLMRRLAEIGEFAVIRHDGQVSAFAAIRPFGRGEVIGPAVASNLDDARALVLHFMSRRQGAFLRVDTGAGTGLAPWLADQGLAHVGGGIAMARPAIIPAVAPTVTTFALANQALG</sequence>
<evidence type="ECO:0000313" key="2">
    <source>
        <dbReference type="EMBL" id="RCS22564.1"/>
    </source>
</evidence>
<evidence type="ECO:0000313" key="3">
    <source>
        <dbReference type="Proteomes" id="UP000253420"/>
    </source>
</evidence>
<gene>
    <name evidence="2" type="ORF">DUT91_16830</name>
</gene>
<dbReference type="Pfam" id="PF00583">
    <property type="entry name" value="Acetyltransf_1"/>
    <property type="match status" value="1"/>
</dbReference>
<organism evidence="2 3">
    <name type="scientific">Phyllobacterium salinisoli</name>
    <dbReference type="NCBI Taxonomy" id="1899321"/>
    <lineage>
        <taxon>Bacteria</taxon>
        <taxon>Pseudomonadati</taxon>
        <taxon>Pseudomonadota</taxon>
        <taxon>Alphaproteobacteria</taxon>
        <taxon>Hyphomicrobiales</taxon>
        <taxon>Phyllobacteriaceae</taxon>
        <taxon>Phyllobacterium</taxon>
    </lineage>
</organism>
<evidence type="ECO:0000259" key="1">
    <source>
        <dbReference type="PROSITE" id="PS51186"/>
    </source>
</evidence>
<dbReference type="InterPro" id="IPR041496">
    <property type="entry name" value="YitH/HolE_GNAT"/>
</dbReference>
<name>A0A368K071_9HYPH</name>
<dbReference type="InterPro" id="IPR000182">
    <property type="entry name" value="GNAT_dom"/>
</dbReference>
<dbReference type="EMBL" id="QOZG01000007">
    <property type="protein sequence ID" value="RCS22564.1"/>
    <property type="molecule type" value="Genomic_DNA"/>
</dbReference>
<dbReference type="InterPro" id="IPR052729">
    <property type="entry name" value="Acyl/Acetyltrans_Enzymes"/>
</dbReference>
<protein>
    <submittedName>
        <fullName evidence="2">GNAT family N-acetyltransferase</fullName>
    </submittedName>
</protein>
<dbReference type="Gene3D" id="3.40.630.30">
    <property type="match status" value="1"/>
</dbReference>
<dbReference type="OrthoDB" id="8453373at2"/>
<dbReference type="Gene3D" id="3.40.630.90">
    <property type="match status" value="1"/>
</dbReference>
<comment type="caution">
    <text evidence="2">The sequence shown here is derived from an EMBL/GenBank/DDBJ whole genome shotgun (WGS) entry which is preliminary data.</text>
</comment>
<dbReference type="PANTHER" id="PTHR47237:SF2">
    <property type="entry name" value="BLL4206 PROTEIN"/>
    <property type="match status" value="1"/>
</dbReference>
<dbReference type="GO" id="GO:0016747">
    <property type="term" value="F:acyltransferase activity, transferring groups other than amino-acyl groups"/>
    <property type="evidence" value="ECO:0007669"/>
    <property type="project" value="InterPro"/>
</dbReference>
<dbReference type="PANTHER" id="PTHR47237">
    <property type="entry name" value="SLL0310 PROTEIN"/>
    <property type="match status" value="1"/>
</dbReference>
<keyword evidence="3" id="KW-1185">Reference proteome</keyword>